<evidence type="ECO:0000313" key="3">
    <source>
        <dbReference type="Proteomes" id="UP000662314"/>
    </source>
</evidence>
<comment type="caution">
    <text evidence="2">The sequence shown here is derived from an EMBL/GenBank/DDBJ whole genome shotgun (WGS) entry which is preliminary data.</text>
</comment>
<dbReference type="PANTHER" id="PTHR36173">
    <property type="entry name" value="RIBONUCLEASE VAPC16-RELATED"/>
    <property type="match status" value="1"/>
</dbReference>
<dbReference type="PANTHER" id="PTHR36173:SF2">
    <property type="entry name" value="RIBONUCLEASE VAPC16"/>
    <property type="match status" value="1"/>
</dbReference>
<dbReference type="CDD" id="cd09872">
    <property type="entry name" value="PIN_Sll0205-like"/>
    <property type="match status" value="1"/>
</dbReference>
<name>A0A8J7I5X6_9NOST</name>
<evidence type="ECO:0000259" key="1">
    <source>
        <dbReference type="Pfam" id="PF01850"/>
    </source>
</evidence>
<dbReference type="Gene3D" id="3.40.50.1010">
    <property type="entry name" value="5'-nuclease"/>
    <property type="match status" value="1"/>
</dbReference>
<dbReference type="InterPro" id="IPR041705">
    <property type="entry name" value="PIN_Sll0205"/>
</dbReference>
<accession>A0A8J7I5X6</accession>
<keyword evidence="3" id="KW-1185">Reference proteome</keyword>
<proteinExistence type="predicted"/>
<dbReference type="Pfam" id="PF01850">
    <property type="entry name" value="PIN"/>
    <property type="match status" value="1"/>
</dbReference>
<gene>
    <name evidence="2" type="ORF">I8752_27230</name>
</gene>
<dbReference type="AlphaFoldDB" id="A0A8J7I5X6"/>
<dbReference type="SUPFAM" id="SSF88723">
    <property type="entry name" value="PIN domain-like"/>
    <property type="match status" value="1"/>
</dbReference>
<protein>
    <submittedName>
        <fullName evidence="2">Type II toxin-antitoxin system VapC family toxin</fullName>
    </submittedName>
</protein>
<evidence type="ECO:0000313" key="2">
    <source>
        <dbReference type="EMBL" id="MBH8576615.1"/>
    </source>
</evidence>
<dbReference type="InterPro" id="IPR002716">
    <property type="entry name" value="PIN_dom"/>
</dbReference>
<dbReference type="Proteomes" id="UP000662314">
    <property type="component" value="Unassembled WGS sequence"/>
</dbReference>
<reference evidence="2 3" key="1">
    <citation type="journal article" date="2021" name="Int. J. Syst. Evol. Microbiol.">
        <title>Amazonocrinis nigriterrae gen. nov., sp. nov., Atlanticothrix silvestris gen. nov., sp. nov. and Dendronalium phyllosphericum gen. nov., sp. nov., nostocacean cyanobacteria from Brazilian environments.</title>
        <authorList>
            <person name="Alvarenga D.O."/>
            <person name="Andreote A.P.D."/>
            <person name="Branco L.H.Z."/>
            <person name="Delbaje E."/>
            <person name="Cruz R.B."/>
            <person name="Varani A.M."/>
            <person name="Fiore M.F."/>
        </authorList>
    </citation>
    <scope>NUCLEOTIDE SEQUENCE [LARGE SCALE GENOMIC DNA]</scope>
    <source>
        <strain evidence="2 3">CENA369</strain>
    </source>
</reference>
<sequence>MELLLDSCALIWSLEDNPYLSPEARLQISDPLNNVFVSAASVGEIEIKRKKGQLKAPDNLLEAIINTQFSFLRITEHHAVKAASLPEHHKDPFDRLLIAQAILEKMVIITSDTAFIKYGVSI</sequence>
<organism evidence="2 3">
    <name type="scientific">Dendronalium phyllosphericum CENA369</name>
    <dbReference type="NCBI Taxonomy" id="1725256"/>
    <lineage>
        <taxon>Bacteria</taxon>
        <taxon>Bacillati</taxon>
        <taxon>Cyanobacteriota</taxon>
        <taxon>Cyanophyceae</taxon>
        <taxon>Nostocales</taxon>
        <taxon>Nostocaceae</taxon>
        <taxon>Dendronalium</taxon>
        <taxon>Dendronalium phyllosphericum</taxon>
    </lineage>
</organism>
<dbReference type="InterPro" id="IPR052919">
    <property type="entry name" value="TA_system_RNase"/>
</dbReference>
<feature type="domain" description="PIN" evidence="1">
    <location>
        <begin position="4"/>
        <end position="118"/>
    </location>
</feature>
<dbReference type="RefSeq" id="WP_214435344.1">
    <property type="nucleotide sequence ID" value="NZ_CAWPUQ010000162.1"/>
</dbReference>
<dbReference type="EMBL" id="JAECZA010000234">
    <property type="protein sequence ID" value="MBH8576615.1"/>
    <property type="molecule type" value="Genomic_DNA"/>
</dbReference>
<dbReference type="InterPro" id="IPR029060">
    <property type="entry name" value="PIN-like_dom_sf"/>
</dbReference>